<feature type="transmembrane region" description="Helical" evidence="5">
    <location>
        <begin position="95"/>
        <end position="115"/>
    </location>
</feature>
<dbReference type="Gene3D" id="3.30.565.10">
    <property type="entry name" value="Histidine kinase-like ATPase, C-terminal domain"/>
    <property type="match status" value="1"/>
</dbReference>
<dbReference type="Proteomes" id="UP000543556">
    <property type="component" value="Unassembled WGS sequence"/>
</dbReference>
<dbReference type="InterPro" id="IPR050482">
    <property type="entry name" value="Sensor_HK_TwoCompSys"/>
</dbReference>
<feature type="region of interest" description="Disordered" evidence="4">
    <location>
        <begin position="272"/>
        <end position="295"/>
    </location>
</feature>
<comment type="caution">
    <text evidence="7">The sequence shown here is derived from an EMBL/GenBank/DDBJ whole genome shotgun (WGS) entry which is preliminary data.</text>
</comment>
<evidence type="ECO:0000256" key="2">
    <source>
        <dbReference type="ARBA" id="ARBA00022777"/>
    </source>
</evidence>
<dbReference type="PANTHER" id="PTHR24421">
    <property type="entry name" value="NITRATE/NITRITE SENSOR PROTEIN NARX-RELATED"/>
    <property type="match status" value="1"/>
</dbReference>
<dbReference type="GO" id="GO:0000155">
    <property type="term" value="F:phosphorelay sensor kinase activity"/>
    <property type="evidence" value="ECO:0007669"/>
    <property type="project" value="InterPro"/>
</dbReference>
<evidence type="ECO:0000256" key="4">
    <source>
        <dbReference type="SAM" id="MobiDB-lite"/>
    </source>
</evidence>
<gene>
    <name evidence="7" type="ORF">G6034_07205</name>
</gene>
<dbReference type="GO" id="GO:0016020">
    <property type="term" value="C:membrane"/>
    <property type="evidence" value="ECO:0007669"/>
    <property type="project" value="InterPro"/>
</dbReference>
<evidence type="ECO:0000259" key="6">
    <source>
        <dbReference type="Pfam" id="PF07730"/>
    </source>
</evidence>
<name>A0A7Y7IFT7_9MICC</name>
<evidence type="ECO:0000313" key="7">
    <source>
        <dbReference type="EMBL" id="NVM94700.1"/>
    </source>
</evidence>
<keyword evidence="1" id="KW-0808">Transferase</keyword>
<dbReference type="PANTHER" id="PTHR24421:SF63">
    <property type="entry name" value="SENSOR HISTIDINE KINASE DESK"/>
    <property type="match status" value="1"/>
</dbReference>
<dbReference type="GO" id="GO:0046983">
    <property type="term" value="F:protein dimerization activity"/>
    <property type="evidence" value="ECO:0007669"/>
    <property type="project" value="InterPro"/>
</dbReference>
<sequence length="323" mass="33775">MWLHLLAFIAVFLLGPPLSWYRSQFFKAVLAVFFFALSLGFLAYPDASLGATWLWTFVAVFVASQGLPRVAALAAVGSLAGGALLINLAQGAGNANAYSQAVTIASVGLMMMAFSRQLATIRELRQTQHELAELAVREERSRVARDMHDILGHSLTVIAVKAELAGRLLPIDPGKAAAEIADLEDLARGALEDVRATVGGYRGVNVLSELANARTALAAAGIDAELPGAADAVPATSRELFGWVLREGVTNVIRHGGAGRCRVTLSARQLQVDDDGVGPRTPEPGTGAGGSGLKGLGERAAAAGATLEVGRSELGGFRLRLTL</sequence>
<dbReference type="CDD" id="cd16917">
    <property type="entry name" value="HATPase_UhpB-NarQ-NarX-like"/>
    <property type="match status" value="1"/>
</dbReference>
<evidence type="ECO:0000256" key="5">
    <source>
        <dbReference type="SAM" id="Phobius"/>
    </source>
</evidence>
<dbReference type="InterPro" id="IPR036890">
    <property type="entry name" value="HATPase_C_sf"/>
</dbReference>
<keyword evidence="5" id="KW-1133">Transmembrane helix</keyword>
<keyword evidence="2 7" id="KW-0418">Kinase</keyword>
<evidence type="ECO:0000256" key="3">
    <source>
        <dbReference type="ARBA" id="ARBA00023012"/>
    </source>
</evidence>
<feature type="transmembrane region" description="Helical" evidence="5">
    <location>
        <begin position="29"/>
        <end position="58"/>
    </location>
</feature>
<evidence type="ECO:0000313" key="8">
    <source>
        <dbReference type="Proteomes" id="UP000543556"/>
    </source>
</evidence>
<proteinExistence type="predicted"/>
<dbReference type="SUPFAM" id="SSF55874">
    <property type="entry name" value="ATPase domain of HSP90 chaperone/DNA topoisomerase II/histidine kinase"/>
    <property type="match status" value="1"/>
</dbReference>
<dbReference type="Gene3D" id="1.20.5.1930">
    <property type="match status" value="1"/>
</dbReference>
<keyword evidence="3" id="KW-0902">Two-component regulatory system</keyword>
<keyword evidence="5" id="KW-0472">Membrane</keyword>
<keyword evidence="8" id="KW-1185">Reference proteome</keyword>
<dbReference type="Pfam" id="PF07730">
    <property type="entry name" value="HisKA_3"/>
    <property type="match status" value="1"/>
</dbReference>
<dbReference type="AlphaFoldDB" id="A0A7Y7IFT7"/>
<keyword evidence="5" id="KW-0812">Transmembrane</keyword>
<protein>
    <submittedName>
        <fullName evidence="7">Sensor histidine kinase</fullName>
    </submittedName>
</protein>
<reference evidence="7 8" key="1">
    <citation type="submission" date="2020-02" db="EMBL/GenBank/DDBJ databases">
        <title>Genome sequence of strain AETb3-4.</title>
        <authorList>
            <person name="Gao J."/>
            <person name="Zhang X."/>
        </authorList>
    </citation>
    <scope>NUCLEOTIDE SEQUENCE [LARGE SCALE GENOMIC DNA]</scope>
    <source>
        <strain evidence="7 8">AETb3-4</strain>
    </source>
</reference>
<accession>A0A7Y7IFT7</accession>
<dbReference type="InterPro" id="IPR011712">
    <property type="entry name" value="Sig_transdc_His_kin_sub3_dim/P"/>
</dbReference>
<evidence type="ECO:0000256" key="1">
    <source>
        <dbReference type="ARBA" id="ARBA00022679"/>
    </source>
</evidence>
<feature type="compositionally biased region" description="Gly residues" evidence="4">
    <location>
        <begin position="286"/>
        <end position="295"/>
    </location>
</feature>
<feature type="domain" description="Signal transduction histidine kinase subgroup 3 dimerisation and phosphoacceptor" evidence="6">
    <location>
        <begin position="139"/>
        <end position="202"/>
    </location>
</feature>
<feature type="transmembrane region" description="Helical" evidence="5">
    <location>
        <begin position="70"/>
        <end position="89"/>
    </location>
</feature>
<dbReference type="EMBL" id="JAAMFM010000007">
    <property type="protein sequence ID" value="NVM94700.1"/>
    <property type="molecule type" value="Genomic_DNA"/>
</dbReference>
<organism evidence="7 8">
    <name type="scientific">Arthrobacter wenxiniae</name>
    <dbReference type="NCBI Taxonomy" id="2713570"/>
    <lineage>
        <taxon>Bacteria</taxon>
        <taxon>Bacillati</taxon>
        <taxon>Actinomycetota</taxon>
        <taxon>Actinomycetes</taxon>
        <taxon>Micrococcales</taxon>
        <taxon>Micrococcaceae</taxon>
        <taxon>Arthrobacter</taxon>
    </lineage>
</organism>